<reference evidence="2 3" key="1">
    <citation type="submission" date="2017-05" db="EMBL/GenBank/DDBJ databases">
        <title>Streptomyces alboflavus Genome sequencing and assembly.</title>
        <authorList>
            <person name="Wang Y."/>
            <person name="Du B."/>
            <person name="Ding Y."/>
            <person name="Liu H."/>
            <person name="Hou Q."/>
            <person name="Liu K."/>
            <person name="Wang C."/>
            <person name="Yao L."/>
        </authorList>
    </citation>
    <scope>NUCLEOTIDE SEQUENCE [LARGE SCALE GENOMIC DNA]</scope>
    <source>
        <strain evidence="2 3">MDJK44</strain>
    </source>
</reference>
<proteinExistence type="predicted"/>
<protein>
    <submittedName>
        <fullName evidence="2">Putative elastin-like</fullName>
    </submittedName>
</protein>
<evidence type="ECO:0000313" key="3">
    <source>
        <dbReference type="Proteomes" id="UP000195880"/>
    </source>
</evidence>
<name>A0A1Z1W8L9_9ACTN</name>
<dbReference type="AlphaFoldDB" id="A0A1Z1W8L9"/>
<accession>A0A1Z1W8L9</accession>
<organism evidence="2 3">
    <name type="scientific">Streptomyces alboflavus</name>
    <dbReference type="NCBI Taxonomy" id="67267"/>
    <lineage>
        <taxon>Bacteria</taxon>
        <taxon>Bacillati</taxon>
        <taxon>Actinomycetota</taxon>
        <taxon>Actinomycetes</taxon>
        <taxon>Kitasatosporales</taxon>
        <taxon>Streptomycetaceae</taxon>
        <taxon>Streptomyces</taxon>
    </lineage>
</organism>
<sequence length="140" mass="13539">MNRTLTLGTPRPVRFSALAATRPAKVSPAVAVSFAAPAFSRRLTCSAGEGLGGLGGLGSWGLPGLSGGFGVPGLVPGLSGLSPPGVLPGSWGSGSCLGGVLGGGVGRSGGFDVPGEGRLSSLRSSGRTPVPSGTSWVPSR</sequence>
<feature type="compositionally biased region" description="Low complexity" evidence="1">
    <location>
        <begin position="117"/>
        <end position="127"/>
    </location>
</feature>
<dbReference type="Proteomes" id="UP000195880">
    <property type="component" value="Chromosome"/>
</dbReference>
<feature type="region of interest" description="Disordered" evidence="1">
    <location>
        <begin position="112"/>
        <end position="140"/>
    </location>
</feature>
<evidence type="ECO:0000313" key="2">
    <source>
        <dbReference type="EMBL" id="ARX82767.1"/>
    </source>
</evidence>
<dbReference type="KEGG" id="salf:SMD44_02180"/>
<feature type="compositionally biased region" description="Polar residues" evidence="1">
    <location>
        <begin position="131"/>
        <end position="140"/>
    </location>
</feature>
<gene>
    <name evidence="2" type="ORF">SMD44_02180</name>
</gene>
<dbReference type="EMBL" id="CP021748">
    <property type="protein sequence ID" value="ARX82767.1"/>
    <property type="molecule type" value="Genomic_DNA"/>
</dbReference>
<evidence type="ECO:0000256" key="1">
    <source>
        <dbReference type="SAM" id="MobiDB-lite"/>
    </source>
</evidence>
<keyword evidence="3" id="KW-1185">Reference proteome</keyword>